<evidence type="ECO:0008006" key="2">
    <source>
        <dbReference type="Google" id="ProtNLM"/>
    </source>
</evidence>
<dbReference type="EMBL" id="MN740598">
    <property type="protein sequence ID" value="QHS78523.1"/>
    <property type="molecule type" value="Genomic_DNA"/>
</dbReference>
<dbReference type="AlphaFoldDB" id="A0A6C0AGD3"/>
<protein>
    <recommendedName>
        <fullName evidence="2">Ankyrin repeat protein</fullName>
    </recommendedName>
</protein>
<accession>A0A6C0AGD3</accession>
<evidence type="ECO:0000313" key="1">
    <source>
        <dbReference type="EMBL" id="QHS78523.1"/>
    </source>
</evidence>
<name>A0A6C0AGD3_9ZZZZ</name>
<dbReference type="SUPFAM" id="SSF140860">
    <property type="entry name" value="Pseudo ankyrin repeat-like"/>
    <property type="match status" value="1"/>
</dbReference>
<reference evidence="1" key="1">
    <citation type="journal article" date="2020" name="Nature">
        <title>Giant virus diversity and host interactions through global metagenomics.</title>
        <authorList>
            <person name="Schulz F."/>
            <person name="Roux S."/>
            <person name="Paez-Espino D."/>
            <person name="Jungbluth S."/>
            <person name="Walsh D.A."/>
            <person name="Denef V.J."/>
            <person name="McMahon K.D."/>
            <person name="Konstantinidis K.T."/>
            <person name="Eloe-Fadrosh E.A."/>
            <person name="Kyrpides N.C."/>
            <person name="Woyke T."/>
        </authorList>
    </citation>
    <scope>NUCLEOTIDE SEQUENCE</scope>
    <source>
        <strain evidence="1">GVMAG-S-1021933-23</strain>
    </source>
</reference>
<organism evidence="1">
    <name type="scientific">viral metagenome</name>
    <dbReference type="NCBI Taxonomy" id="1070528"/>
    <lineage>
        <taxon>unclassified sequences</taxon>
        <taxon>metagenomes</taxon>
        <taxon>organismal metagenomes</taxon>
    </lineage>
</organism>
<sequence length="239" mass="28855">MEEIKIKNIPDYLKNTPFYNNLDISDEESLVCVFIHTGIINNSEDFLEVSKVLGFWCSNQITLEMYKFIVNNFHIWKESIIGLDTNVKLDLFGYILEMNTLYELFDYSMKTDNVILYKEFYKIRYKYFRTQDICNIKYKKFYLKNFNYSTFEDIMQDDGLFFVNVSELGSFNCLKFLFENKEKEEFDWALFYVYINDHLECFKFLFENGVKISCIPVVVKVEKNRCDEYLRINNYVLEC</sequence>
<proteinExistence type="predicted"/>